<dbReference type="InterPro" id="IPR011333">
    <property type="entry name" value="SKP1/BTB/POZ_sf"/>
</dbReference>
<accession>A0ABY7FX57</accession>
<dbReference type="InterPro" id="IPR000210">
    <property type="entry name" value="BTB/POZ_dom"/>
</dbReference>
<proteinExistence type="predicted"/>
<dbReference type="SUPFAM" id="SSF54695">
    <property type="entry name" value="POZ domain"/>
    <property type="match status" value="1"/>
</dbReference>
<dbReference type="CDD" id="cd18186">
    <property type="entry name" value="BTB_POZ_ZBTB_KLHL-like"/>
    <property type="match status" value="1"/>
</dbReference>
<dbReference type="EMBL" id="CP111025">
    <property type="protein sequence ID" value="WAR25719.1"/>
    <property type="molecule type" value="Genomic_DNA"/>
</dbReference>
<dbReference type="SMART" id="SM00225">
    <property type="entry name" value="BTB"/>
    <property type="match status" value="1"/>
</dbReference>
<dbReference type="PANTHER" id="PTHR22744">
    <property type="entry name" value="HELIX LOOP HELIX PROTEIN 21-RELATED"/>
    <property type="match status" value="1"/>
</dbReference>
<evidence type="ECO:0000313" key="2">
    <source>
        <dbReference type="EMBL" id="WAR25719.1"/>
    </source>
</evidence>
<dbReference type="PROSITE" id="PS50097">
    <property type="entry name" value="BTB"/>
    <property type="match status" value="1"/>
</dbReference>
<gene>
    <name evidence="2" type="ORF">MAR_011423</name>
</gene>
<keyword evidence="3" id="KW-1185">Reference proteome</keyword>
<feature type="domain" description="BTB" evidence="1">
    <location>
        <begin position="24"/>
        <end position="84"/>
    </location>
</feature>
<name>A0ABY7FX57_MYAAR</name>
<reference evidence="2" key="1">
    <citation type="submission" date="2022-11" db="EMBL/GenBank/DDBJ databases">
        <title>Centuries of genome instability and evolution in soft-shell clam transmissible cancer (bioRxiv).</title>
        <authorList>
            <person name="Hart S.F.M."/>
            <person name="Yonemitsu M.A."/>
            <person name="Giersch R.M."/>
            <person name="Beal B.F."/>
            <person name="Arriagada G."/>
            <person name="Davis B.W."/>
            <person name="Ostrander E.A."/>
            <person name="Goff S.P."/>
            <person name="Metzger M.J."/>
        </authorList>
    </citation>
    <scope>NUCLEOTIDE SEQUENCE</scope>
    <source>
        <strain evidence="2">MELC-2E11</strain>
        <tissue evidence="2">Siphon/mantle</tissue>
    </source>
</reference>
<dbReference type="Proteomes" id="UP001164746">
    <property type="component" value="Chromosome 14"/>
</dbReference>
<dbReference type="PANTHER" id="PTHR22744:SF14">
    <property type="entry name" value="BTB DOMAIN-CONTAINING PROTEIN-RELATED"/>
    <property type="match status" value="1"/>
</dbReference>
<sequence>MADACPIKKAKFNFEHSGEFDEDDEVTFTFPKENNKQLFFSKLILTRSSSAFEAMFKHDFKERKDKNVIIEDIKMEVFNTFFRWCDPKLSEPITAENVFQMVEFADKYQIESMIQHYRRVMLDIVNKAFEQAKMHFHRSSSDVEQIVMVLLVATKYNYKELLDRAEDYLVCYEVKELLSKDPFEKLPLELKYRILSRRISKVYQEVGFAHAVN</sequence>
<organism evidence="2 3">
    <name type="scientific">Mya arenaria</name>
    <name type="common">Soft-shell clam</name>
    <dbReference type="NCBI Taxonomy" id="6604"/>
    <lineage>
        <taxon>Eukaryota</taxon>
        <taxon>Metazoa</taxon>
        <taxon>Spiralia</taxon>
        <taxon>Lophotrochozoa</taxon>
        <taxon>Mollusca</taxon>
        <taxon>Bivalvia</taxon>
        <taxon>Autobranchia</taxon>
        <taxon>Heteroconchia</taxon>
        <taxon>Euheterodonta</taxon>
        <taxon>Imparidentia</taxon>
        <taxon>Neoheterodontei</taxon>
        <taxon>Myida</taxon>
        <taxon>Myoidea</taxon>
        <taxon>Myidae</taxon>
        <taxon>Mya</taxon>
    </lineage>
</organism>
<evidence type="ECO:0000313" key="3">
    <source>
        <dbReference type="Proteomes" id="UP001164746"/>
    </source>
</evidence>
<protein>
    <recommendedName>
        <fullName evidence="1">BTB domain-containing protein</fullName>
    </recommendedName>
</protein>
<evidence type="ECO:0000259" key="1">
    <source>
        <dbReference type="PROSITE" id="PS50097"/>
    </source>
</evidence>
<dbReference type="Gene3D" id="3.30.710.10">
    <property type="entry name" value="Potassium Channel Kv1.1, Chain A"/>
    <property type="match status" value="1"/>
</dbReference>
<dbReference type="Pfam" id="PF00651">
    <property type="entry name" value="BTB"/>
    <property type="match status" value="1"/>
</dbReference>